<evidence type="ECO:0000313" key="2">
    <source>
        <dbReference type="EMBL" id="AQS53612.1"/>
    </source>
</evidence>
<feature type="transmembrane region" description="Helical" evidence="1">
    <location>
        <begin position="70"/>
        <end position="88"/>
    </location>
</feature>
<evidence type="ECO:0000313" key="3">
    <source>
        <dbReference type="Proteomes" id="UP000188993"/>
    </source>
</evidence>
<organism evidence="2 3">
    <name type="scientific">Jeotgalibaca dankookensis</name>
    <dbReference type="NCBI Taxonomy" id="708126"/>
    <lineage>
        <taxon>Bacteria</taxon>
        <taxon>Bacillati</taxon>
        <taxon>Bacillota</taxon>
        <taxon>Bacilli</taxon>
        <taxon>Lactobacillales</taxon>
        <taxon>Carnobacteriaceae</taxon>
        <taxon>Jeotgalibaca</taxon>
    </lineage>
</organism>
<dbReference type="Pfam" id="PF12650">
    <property type="entry name" value="DUF3784"/>
    <property type="match status" value="1"/>
</dbReference>
<sequence length="92" mass="10480">MNIESLVIGIIVVVLSYLVGIKKFTWLLAGYNERRVIDKDKLSKLVGITYFILGVILILNGFFSLKTLEYLAIIGVIIVLLEVFYVNFKLVR</sequence>
<accession>A0A1S6IPY4</accession>
<dbReference type="KEGG" id="jda:BW727_101245"/>
<dbReference type="STRING" id="708126.BW727_101245"/>
<dbReference type="EMBL" id="CP019728">
    <property type="protein sequence ID" value="AQS53612.1"/>
    <property type="molecule type" value="Genomic_DNA"/>
</dbReference>
<feature type="transmembrane region" description="Helical" evidence="1">
    <location>
        <begin position="45"/>
        <end position="64"/>
    </location>
</feature>
<proteinExistence type="predicted"/>
<keyword evidence="3" id="KW-1185">Reference proteome</keyword>
<keyword evidence="1" id="KW-0472">Membrane</keyword>
<evidence type="ECO:0000256" key="1">
    <source>
        <dbReference type="SAM" id="Phobius"/>
    </source>
</evidence>
<dbReference type="InterPro" id="IPR017259">
    <property type="entry name" value="UCP037672"/>
</dbReference>
<dbReference type="AlphaFoldDB" id="A0A1S6IPY4"/>
<keyword evidence="1" id="KW-0812">Transmembrane</keyword>
<evidence type="ECO:0008006" key="4">
    <source>
        <dbReference type="Google" id="ProtNLM"/>
    </source>
</evidence>
<name>A0A1S6IPY4_9LACT</name>
<keyword evidence="1" id="KW-1133">Transmembrane helix</keyword>
<dbReference type="OrthoDB" id="2652863at2"/>
<protein>
    <recommendedName>
        <fullName evidence="4">DUF3784 domain-containing protein</fullName>
    </recommendedName>
</protein>
<gene>
    <name evidence="2" type="ORF">BW727_101245</name>
</gene>
<dbReference type="Proteomes" id="UP000188993">
    <property type="component" value="Chromosome"/>
</dbReference>
<feature type="transmembrane region" description="Helical" evidence="1">
    <location>
        <begin position="6"/>
        <end position="24"/>
    </location>
</feature>
<reference evidence="2 3" key="1">
    <citation type="journal article" date="2014" name="Int. J. Syst. Evol. Microbiol.">
        <title>Jeotgalibaca dankookensis gen. nov., sp. nov., a member of the family Carnobacteriaceae, isolated from seujeot (Korean traditional food).</title>
        <authorList>
            <person name="Lee D.G."/>
            <person name="Trujillo M.E."/>
            <person name="Kang H."/>
            <person name="Ahn T.Y."/>
        </authorList>
    </citation>
    <scope>NUCLEOTIDE SEQUENCE [LARGE SCALE GENOMIC DNA]</scope>
    <source>
        <strain evidence="2 3">EX-07</strain>
    </source>
</reference>
<dbReference type="RefSeq" id="WP_062468821.1">
    <property type="nucleotide sequence ID" value="NZ_BBYN01000009.1"/>
</dbReference>